<dbReference type="Gene3D" id="1.10.10.1600">
    <property type="entry name" value="Bacterial DNA polymerase III alpha subunit, thumb domain"/>
    <property type="match status" value="1"/>
</dbReference>
<dbReference type="Proteomes" id="UP000245362">
    <property type="component" value="Unassembled WGS sequence"/>
</dbReference>
<dbReference type="Gene3D" id="2.40.50.140">
    <property type="entry name" value="Nucleic acid-binding proteins"/>
    <property type="match status" value="1"/>
</dbReference>
<dbReference type="Pfam" id="PF14579">
    <property type="entry name" value="HHH_6"/>
    <property type="match status" value="1"/>
</dbReference>
<keyword evidence="7" id="KW-0235">DNA replication</keyword>
<dbReference type="GO" id="GO:0006260">
    <property type="term" value="P:DNA replication"/>
    <property type="evidence" value="ECO:0007669"/>
    <property type="project" value="UniProtKB-KW"/>
</dbReference>
<dbReference type="Pfam" id="PF02811">
    <property type="entry name" value="PHP"/>
    <property type="match status" value="1"/>
</dbReference>
<dbReference type="InterPro" id="IPR011708">
    <property type="entry name" value="DNA_pol3_alpha_NTPase_dom"/>
</dbReference>
<sequence>MADPKFIHLRVHSDFSMVDGLAKVPPLVKKVAEMQMPAMALTDFTNLCGLVKFYNTAHGCGIKPIIGADFAMQSQEFGDELTRLTVLASDNKGYNNLTLLISEAYLRGHVQHQPVIDREWLVKHCEGLILLSGGKNGEVGKALLKGNQPLVDRCIDFYQQYFPDRFYLELTRTGRADEESYLHFALEQAEKSDLPVVATNEVVFLTEDQFDAHEIRVAIHDGYTLEDPRRPKNYSAQQYLRSEEEMCELFADIPEALANSVEIAKRCNVTVRLGEYFLPNFPTEGMAIEDFLVKKSQEGLEDRLEFLFPDPEERQRRRPEYDDRLQIELDVINQMGFPGYFLIVMEFIQWSKDNDVPVGPGRGSGAGSLVAYALKITDLDPLEYDLLFERFLNPERVSMPDFDVDFCMDKRDQVIDHVAEMYGRDAVSQIITFGTMAAKAVIRDVGRVLGHPYGFVDRISKLIPPDPGMTLDKAFKAEPQLPEIYEADEEVKELIDMCHILEGVTRNAGKHAGGVVISPTTITDFAPIYCDAEGHHPVTQFDKNDVETAGLVKFDFLGLRTLTIIDWALGLINPRMEREGKDQVRIESIPLNDAASFTVLKNSETTAVFQLESRGMKDLIKRLQPDCFEDIIALVALFRPGPLQSGMVDNFIDRKHGREAISYPDETWQHESLKETLEPTYGIILYQEQVMQIAQILAGYTLGGADMLRRAMGKKKPEEMAKQRAVFQEGAEKNGVDGELAMKIFDLVEKFAGYGFNKSHSAAYALVSYQTLWLKTHYPAEFMAAVMTADMDNTEKVVGLVDECFRMKLTVMPPDVNSGLYRFNVDENGAIVYGIGAIKGVGEGPIENIIEARNKGGYFKDLFDFCARIDLKKVNKRVIEKLIQAGALDRLGPHRAAMLASVDDAVKAAGQYHQAEAFGQADMFGVLTEAPEEVEQAYAQAPEWPEKVRLDFERETLGLYLTGHPINEYLKELGRFTSCRLKDATPTRRDQSLTVAGLVVAAKVMTTKRGTRIGIMTLDDRSGRMEVMLFSDALDKYAEVLEKDRILIVSGQVSFDDFNGGLKMSAREILDLGEAREKYARGLSVSIIQSQIDEQFFERFARTLEPHKAGTVPVHIYYQRADARAKIELGTEWRVTPNDSLLDELKQLLGKDQVELEFN</sequence>
<dbReference type="GO" id="GO:0003887">
    <property type="term" value="F:DNA-directed DNA polymerase activity"/>
    <property type="evidence" value="ECO:0007669"/>
    <property type="project" value="UniProtKB-KW"/>
</dbReference>
<evidence type="ECO:0000256" key="9">
    <source>
        <dbReference type="ARBA" id="ARBA00049244"/>
    </source>
</evidence>
<dbReference type="SUPFAM" id="SSF89550">
    <property type="entry name" value="PHP domain-like"/>
    <property type="match status" value="1"/>
</dbReference>
<evidence type="ECO:0000256" key="1">
    <source>
        <dbReference type="ARBA" id="ARBA00004496"/>
    </source>
</evidence>
<keyword evidence="4" id="KW-0963">Cytoplasm</keyword>
<organism evidence="11 12">
    <name type="scientific">Vibrio albus</name>
    <dbReference type="NCBI Taxonomy" id="2200953"/>
    <lineage>
        <taxon>Bacteria</taxon>
        <taxon>Pseudomonadati</taxon>
        <taxon>Pseudomonadota</taxon>
        <taxon>Gammaproteobacteria</taxon>
        <taxon>Vibrionales</taxon>
        <taxon>Vibrionaceae</taxon>
        <taxon>Vibrio</taxon>
    </lineage>
</organism>
<dbReference type="CDD" id="cd04485">
    <property type="entry name" value="DnaE_OBF"/>
    <property type="match status" value="1"/>
</dbReference>
<dbReference type="InterPro" id="IPR004013">
    <property type="entry name" value="PHP_dom"/>
</dbReference>
<dbReference type="Pfam" id="PF20914">
    <property type="entry name" value="DNA_pol_IIIA_C"/>
    <property type="match status" value="1"/>
</dbReference>
<dbReference type="InterPro" id="IPR004805">
    <property type="entry name" value="DnaE2/DnaE/PolC"/>
</dbReference>
<evidence type="ECO:0000256" key="7">
    <source>
        <dbReference type="ARBA" id="ARBA00022705"/>
    </source>
</evidence>
<comment type="catalytic activity">
    <reaction evidence="9">
        <text>DNA(n) + a 2'-deoxyribonucleoside 5'-triphosphate = DNA(n+1) + diphosphate</text>
        <dbReference type="Rhea" id="RHEA:22508"/>
        <dbReference type="Rhea" id="RHEA-COMP:17339"/>
        <dbReference type="Rhea" id="RHEA-COMP:17340"/>
        <dbReference type="ChEBI" id="CHEBI:33019"/>
        <dbReference type="ChEBI" id="CHEBI:61560"/>
        <dbReference type="ChEBI" id="CHEBI:173112"/>
        <dbReference type="EC" id="2.7.7.7"/>
    </reaction>
</comment>
<gene>
    <name evidence="11" type="ORF">DI392_04935</name>
</gene>
<evidence type="ECO:0000256" key="4">
    <source>
        <dbReference type="ARBA" id="ARBA00022490"/>
    </source>
</evidence>
<dbReference type="PANTHER" id="PTHR32294">
    <property type="entry name" value="DNA POLYMERASE III SUBUNIT ALPHA"/>
    <property type="match status" value="1"/>
</dbReference>
<dbReference type="InterPro" id="IPR040982">
    <property type="entry name" value="DNA_pol3_finger"/>
</dbReference>
<evidence type="ECO:0000256" key="3">
    <source>
        <dbReference type="ARBA" id="ARBA00019114"/>
    </source>
</evidence>
<dbReference type="InterPro" id="IPR041931">
    <property type="entry name" value="DNA_pol3_alpha_thumb_dom"/>
</dbReference>
<dbReference type="Gene3D" id="3.20.20.140">
    <property type="entry name" value="Metal-dependent hydrolases"/>
    <property type="match status" value="1"/>
</dbReference>
<dbReference type="InterPro" id="IPR029460">
    <property type="entry name" value="DNAPol_HHH"/>
</dbReference>
<protein>
    <recommendedName>
        <fullName evidence="3">DNA polymerase III subunit alpha</fullName>
        <ecNumber evidence="2">2.7.7.7</ecNumber>
    </recommendedName>
</protein>
<dbReference type="CDD" id="cd07433">
    <property type="entry name" value="PHP_PolIIIA_DnaE1"/>
    <property type="match status" value="1"/>
</dbReference>
<evidence type="ECO:0000313" key="12">
    <source>
        <dbReference type="Proteomes" id="UP000245362"/>
    </source>
</evidence>
<evidence type="ECO:0000313" key="11">
    <source>
        <dbReference type="EMBL" id="PWI34459.1"/>
    </source>
</evidence>
<dbReference type="InterPro" id="IPR048472">
    <property type="entry name" value="DNA_pol_IIIA_C"/>
</dbReference>
<dbReference type="OrthoDB" id="9803237at2"/>
<dbReference type="FunFam" id="3.20.20.140:FF:000028">
    <property type="entry name" value="DNA polymerase III subunit alpha"/>
    <property type="match status" value="1"/>
</dbReference>
<comment type="subcellular location">
    <subcellularLocation>
        <location evidence="1">Cytoplasm</location>
    </subcellularLocation>
</comment>
<dbReference type="FunFam" id="1.10.150.870:FF:000001">
    <property type="entry name" value="DNA polymerase III subunit alpha"/>
    <property type="match status" value="1"/>
</dbReference>
<evidence type="ECO:0000256" key="6">
    <source>
        <dbReference type="ARBA" id="ARBA00022695"/>
    </source>
</evidence>
<dbReference type="GO" id="GO:0003676">
    <property type="term" value="F:nucleic acid binding"/>
    <property type="evidence" value="ECO:0007669"/>
    <property type="project" value="InterPro"/>
</dbReference>
<dbReference type="SUPFAM" id="SSF50249">
    <property type="entry name" value="Nucleic acid-binding proteins"/>
    <property type="match status" value="1"/>
</dbReference>
<dbReference type="NCBIfam" id="NF004226">
    <property type="entry name" value="PRK05673.1"/>
    <property type="match status" value="1"/>
</dbReference>
<dbReference type="InterPro" id="IPR049821">
    <property type="entry name" value="PolIIIA_DnaE1_PHP"/>
</dbReference>
<dbReference type="Pfam" id="PF07733">
    <property type="entry name" value="DNA_pol3_alpha"/>
    <property type="match status" value="1"/>
</dbReference>
<comment type="caution">
    <text evidence="11">The sequence shown here is derived from an EMBL/GenBank/DDBJ whole genome shotgun (WGS) entry which is preliminary data.</text>
</comment>
<dbReference type="GO" id="GO:0008408">
    <property type="term" value="F:3'-5' exonuclease activity"/>
    <property type="evidence" value="ECO:0007669"/>
    <property type="project" value="InterPro"/>
</dbReference>
<dbReference type="FunFam" id="2.40.50.140:FF:000106">
    <property type="entry name" value="DNA polymerase III subunit alpha"/>
    <property type="match status" value="1"/>
</dbReference>
<accession>A0A2U3BCF1</accession>
<feature type="domain" description="Polymerase/histidinol phosphatase N-terminal" evidence="10">
    <location>
        <begin position="7"/>
        <end position="74"/>
    </location>
</feature>
<dbReference type="SMART" id="SM00481">
    <property type="entry name" value="POLIIIAc"/>
    <property type="match status" value="1"/>
</dbReference>
<evidence type="ECO:0000259" key="10">
    <source>
        <dbReference type="SMART" id="SM00481"/>
    </source>
</evidence>
<dbReference type="Pfam" id="PF17657">
    <property type="entry name" value="DNA_pol3_finger"/>
    <property type="match status" value="1"/>
</dbReference>
<evidence type="ECO:0000256" key="5">
    <source>
        <dbReference type="ARBA" id="ARBA00022679"/>
    </source>
</evidence>
<dbReference type="NCBIfam" id="TIGR00594">
    <property type="entry name" value="polc"/>
    <property type="match status" value="1"/>
</dbReference>
<dbReference type="Pfam" id="PF01336">
    <property type="entry name" value="tRNA_anti-codon"/>
    <property type="match status" value="1"/>
</dbReference>
<proteinExistence type="predicted"/>
<dbReference type="PANTHER" id="PTHR32294:SF0">
    <property type="entry name" value="DNA POLYMERASE III SUBUNIT ALPHA"/>
    <property type="match status" value="1"/>
</dbReference>
<keyword evidence="6" id="KW-0548">Nucleotidyltransferase</keyword>
<dbReference type="InterPro" id="IPR003141">
    <property type="entry name" value="Pol/His_phosphatase_N"/>
</dbReference>
<name>A0A2U3BCF1_9VIBR</name>
<dbReference type="EMBL" id="QFWT01000002">
    <property type="protein sequence ID" value="PWI34459.1"/>
    <property type="molecule type" value="Genomic_DNA"/>
</dbReference>
<dbReference type="EC" id="2.7.7.7" evidence="2"/>
<dbReference type="FunFam" id="1.10.10.1600:FF:000001">
    <property type="entry name" value="DNA polymerase III subunit alpha"/>
    <property type="match status" value="1"/>
</dbReference>
<dbReference type="RefSeq" id="WP_109318795.1">
    <property type="nucleotide sequence ID" value="NZ_QFWT01000002.1"/>
</dbReference>
<dbReference type="InterPro" id="IPR012340">
    <property type="entry name" value="NA-bd_OB-fold"/>
</dbReference>
<evidence type="ECO:0000256" key="8">
    <source>
        <dbReference type="ARBA" id="ARBA00022932"/>
    </source>
</evidence>
<evidence type="ECO:0000256" key="2">
    <source>
        <dbReference type="ARBA" id="ARBA00012417"/>
    </source>
</evidence>
<keyword evidence="8" id="KW-0239">DNA-directed DNA polymerase</keyword>
<dbReference type="GO" id="GO:0005737">
    <property type="term" value="C:cytoplasm"/>
    <property type="evidence" value="ECO:0007669"/>
    <property type="project" value="UniProtKB-SubCell"/>
</dbReference>
<dbReference type="InterPro" id="IPR004365">
    <property type="entry name" value="NA-bd_OB_tRNA"/>
</dbReference>
<dbReference type="InterPro" id="IPR016195">
    <property type="entry name" value="Pol/histidinol_Pase-like"/>
</dbReference>
<dbReference type="Gene3D" id="1.10.150.870">
    <property type="match status" value="1"/>
</dbReference>
<keyword evidence="5" id="KW-0808">Transferase</keyword>
<keyword evidence="12" id="KW-1185">Reference proteome</keyword>
<dbReference type="AlphaFoldDB" id="A0A2U3BCF1"/>
<reference evidence="11 12" key="1">
    <citation type="submission" date="2018-05" db="EMBL/GenBank/DDBJ databases">
        <title>Vibrio limimaris sp. nov., isolated from marine sediment.</title>
        <authorList>
            <person name="Li C.-M."/>
        </authorList>
    </citation>
    <scope>NUCLEOTIDE SEQUENCE [LARGE SCALE GENOMIC DNA]</scope>
    <source>
        <strain evidence="11 12">E4404</strain>
    </source>
</reference>